<comment type="caution">
    <text evidence="2">The sequence shown here is derived from an EMBL/GenBank/DDBJ whole genome shotgun (WGS) entry which is preliminary data.</text>
</comment>
<protein>
    <submittedName>
        <fullName evidence="2">ABC transporter permease</fullName>
    </submittedName>
</protein>
<evidence type="ECO:0000313" key="2">
    <source>
        <dbReference type="EMBL" id="MBL7258121.1"/>
    </source>
</evidence>
<gene>
    <name evidence="2" type="ORF">JKJ07_27825</name>
</gene>
<feature type="transmembrane region" description="Helical" evidence="1">
    <location>
        <begin position="158"/>
        <end position="178"/>
    </location>
</feature>
<feature type="transmembrane region" description="Helical" evidence="1">
    <location>
        <begin position="337"/>
        <end position="360"/>
    </location>
</feature>
<feature type="transmembrane region" description="Helical" evidence="1">
    <location>
        <begin position="124"/>
        <end position="146"/>
    </location>
</feature>
<organism evidence="2 3">
    <name type="scientific">Paractinoplanes lichenicola</name>
    <dbReference type="NCBI Taxonomy" id="2802976"/>
    <lineage>
        <taxon>Bacteria</taxon>
        <taxon>Bacillati</taxon>
        <taxon>Actinomycetota</taxon>
        <taxon>Actinomycetes</taxon>
        <taxon>Micromonosporales</taxon>
        <taxon>Micromonosporaceae</taxon>
        <taxon>Paractinoplanes</taxon>
    </lineage>
</organism>
<keyword evidence="1" id="KW-0812">Transmembrane</keyword>
<feature type="transmembrane region" description="Helical" evidence="1">
    <location>
        <begin position="497"/>
        <end position="518"/>
    </location>
</feature>
<feature type="transmembrane region" description="Helical" evidence="1">
    <location>
        <begin position="77"/>
        <end position="97"/>
    </location>
</feature>
<dbReference type="EMBL" id="JAENHO010000008">
    <property type="protein sequence ID" value="MBL7258121.1"/>
    <property type="molecule type" value="Genomic_DNA"/>
</dbReference>
<evidence type="ECO:0000256" key="1">
    <source>
        <dbReference type="SAM" id="Phobius"/>
    </source>
</evidence>
<accession>A0ABS1VUI8</accession>
<feature type="transmembrane region" description="Helical" evidence="1">
    <location>
        <begin position="422"/>
        <end position="444"/>
    </location>
</feature>
<feature type="transmembrane region" description="Helical" evidence="1">
    <location>
        <begin position="232"/>
        <end position="253"/>
    </location>
</feature>
<feature type="transmembrane region" description="Helical" evidence="1">
    <location>
        <begin position="290"/>
        <end position="308"/>
    </location>
</feature>
<keyword evidence="3" id="KW-1185">Reference proteome</keyword>
<keyword evidence="1" id="KW-0472">Membrane</keyword>
<proteinExistence type="predicted"/>
<evidence type="ECO:0000313" key="3">
    <source>
        <dbReference type="Proteomes" id="UP000598996"/>
    </source>
</evidence>
<feature type="transmembrane region" description="Helical" evidence="1">
    <location>
        <begin position="451"/>
        <end position="469"/>
    </location>
</feature>
<feature type="transmembrane region" description="Helical" evidence="1">
    <location>
        <begin position="380"/>
        <end position="402"/>
    </location>
</feature>
<dbReference type="Proteomes" id="UP000598996">
    <property type="component" value="Unassembled WGS sequence"/>
</dbReference>
<name>A0ABS1VUI8_9ACTN</name>
<keyword evidence="1" id="KW-1133">Transmembrane helix</keyword>
<sequence length="524" mass="54086">MAGAPRLLRFMLRRERATLPWWLLGATALVLVQSTQSQSLYGTAEELANLRSTIGGNTAVIAMSGPTGLLESIGGEIVFEIFSFLAIVVALMNMFLIGRQTRADEETGRAELIRSTEVGRHAPLAAALALAGLADVTAGLLVFAVATGTGLPVGGSALFGAAVATVGFAFAALTAVAAQVFENARAAYGCVGAVLGAAFVLRAAGDSGNGALSWLSPIGWGQRTFPYSGDRWWPLLLPLVTSAALVAVAMLLLERRDFGAGLIPSRPGPPDASRALGTAYGLAWRLQRGALIGWMTGLALLGAAYGSIGNTIEQYVRDNPEFAEFLPGGARSVLDSYLALTVSVSALVAAAYGVTSVLRIRAEETSGRAEPVLATATSRLTWLAAQLSVALTGTALVLLAVGVGEGVAYALTISDAGQVPRLIGIALAYLPAVWLVVAAAVLAVGWLPRPAAAVAWVIVGYCAVVALLADSFDLPGWAQQASPFAHIPRIPAESLTALPLLAVTLVAAAFLAGGYVGFRRRDIG</sequence>
<feature type="transmembrane region" description="Helical" evidence="1">
    <location>
        <begin position="185"/>
        <end position="205"/>
    </location>
</feature>
<reference evidence="2 3" key="1">
    <citation type="submission" date="2021-01" db="EMBL/GenBank/DDBJ databases">
        <title>Actinoplanes sp. nov. LDG1-01 isolated from lichen.</title>
        <authorList>
            <person name="Saeng-In P."/>
            <person name="Phongsopitanun W."/>
            <person name="Kanchanasin P."/>
            <person name="Yuki M."/>
            <person name="Kudo T."/>
            <person name="Ohkuma M."/>
            <person name="Tanasupawat S."/>
        </authorList>
    </citation>
    <scope>NUCLEOTIDE SEQUENCE [LARGE SCALE GENOMIC DNA]</scope>
    <source>
        <strain evidence="2 3">LDG1-01</strain>
    </source>
</reference>